<sequence>MKFLRLVKEHLEMDTNELNTSRCSKLGTGIKQLDEKLAASEMREMIWSPKMDLVAAIGLADLSEVVLYRLHALKKMWTFSPPTEGAKVTSLVWDPIGKCIALAYTNNQVIILAVEKATVLYTHSTSSVPRKLTWLSVGEANHHGNISCFKDESEHMLPKLPPIQRETEMDPSFKMINREGLNYLVVSGDAGLLNIYVYGLLLIASIDKDTGRLQEKTVCSSCLTNSGSHLVSVLEDSVGDIYLSALKTNLLSNRREEIRTIADKFVKIISLLEHCDASITKMTEAWEDGLLELDRKLNHFSTQKQLAGEGTVLNDFLELLLFGTPSEELKIFLTDTITERGMKKLGVTLQTYYKTMQELLTINMQGAVEAIFYHLNDLHGLSQWTDTFGIIGLNTDSVASALHACASLRLKINEMQGLLSNGNKNLKSFSYWLYTVILRISNLPVPDYYASIDYSDVADFLNDNFKGLEDHGSHIRLERVGQYLKNADLTCQPKPADHSLWNTFQSCPNLSDSKFMFKAQPTKSLIQLYKQLSEKLLEALTTPSVTIAKEVEIQTTHKLIGKCELQKLRHKKELISGCFQEKTNDGIQNMYSIYLTDGKDNSESRLFVTKLALLNHGSELYKTELIFGLLGQDEDLYPCQQHRIVDFDYYQDEEIVVLLQQKMEGYKSFVTVRLSLESLTSQDWARTNEAVEAGKYVSPSYIKVLQNAFNAVQISASGKRDISSVMLSNRRVRLFIFDGEDDSDEEGESMSQDPSASADDDAISSDKEN</sequence>
<gene>
    <name evidence="9" type="ORF">EB796_002613</name>
</gene>
<evidence type="ECO:0000256" key="3">
    <source>
        <dbReference type="ARBA" id="ARBA00022776"/>
    </source>
</evidence>
<dbReference type="GO" id="GO:0070979">
    <property type="term" value="P:protein K11-linked ubiquitination"/>
    <property type="evidence" value="ECO:0007669"/>
    <property type="project" value="TreeGrafter"/>
</dbReference>
<evidence type="ECO:0000256" key="1">
    <source>
        <dbReference type="ARBA" id="ARBA00016067"/>
    </source>
</evidence>
<proteinExistence type="predicted"/>
<evidence type="ECO:0000256" key="5">
    <source>
        <dbReference type="ARBA" id="ARBA00023306"/>
    </source>
</evidence>
<dbReference type="GO" id="GO:0034399">
    <property type="term" value="C:nuclear periphery"/>
    <property type="evidence" value="ECO:0007669"/>
    <property type="project" value="TreeGrafter"/>
</dbReference>
<feature type="domain" description="Anaphase-promoting complex subunit 4 long" evidence="8">
    <location>
        <begin position="243"/>
        <end position="441"/>
    </location>
</feature>
<keyword evidence="5" id="KW-0131">Cell cycle</keyword>
<dbReference type="Pfam" id="PF12896">
    <property type="entry name" value="ANAPC4"/>
    <property type="match status" value="1"/>
</dbReference>
<keyword evidence="2" id="KW-0132">Cell division</keyword>
<organism evidence="9 10">
    <name type="scientific">Bugula neritina</name>
    <name type="common">Brown bryozoan</name>
    <name type="synonym">Sertularia neritina</name>
    <dbReference type="NCBI Taxonomy" id="10212"/>
    <lineage>
        <taxon>Eukaryota</taxon>
        <taxon>Metazoa</taxon>
        <taxon>Spiralia</taxon>
        <taxon>Lophotrochozoa</taxon>
        <taxon>Bryozoa</taxon>
        <taxon>Gymnolaemata</taxon>
        <taxon>Cheilostomatida</taxon>
        <taxon>Flustrina</taxon>
        <taxon>Buguloidea</taxon>
        <taxon>Bugulidae</taxon>
        <taxon>Bugula</taxon>
    </lineage>
</organism>
<evidence type="ECO:0000256" key="4">
    <source>
        <dbReference type="ARBA" id="ARBA00022786"/>
    </source>
</evidence>
<feature type="region of interest" description="Disordered" evidence="6">
    <location>
        <begin position="738"/>
        <end position="769"/>
    </location>
</feature>
<dbReference type="PANTHER" id="PTHR13260">
    <property type="entry name" value="ANAPHASE PROMOTING COMPLEX SUBUNIT 4 APC4"/>
    <property type="match status" value="1"/>
</dbReference>
<feature type="domain" description="Anaphase-promoting complex subunit 4-like WD40" evidence="7">
    <location>
        <begin position="45"/>
        <end position="135"/>
    </location>
</feature>
<evidence type="ECO:0000259" key="7">
    <source>
        <dbReference type="Pfam" id="PF12894"/>
    </source>
</evidence>
<evidence type="ECO:0000256" key="6">
    <source>
        <dbReference type="SAM" id="MobiDB-lite"/>
    </source>
</evidence>
<dbReference type="EMBL" id="VXIV02000308">
    <property type="protein sequence ID" value="KAF6039067.1"/>
    <property type="molecule type" value="Genomic_DNA"/>
</dbReference>
<protein>
    <recommendedName>
        <fullName evidence="1">Anaphase-promoting complex subunit 4</fullName>
    </recommendedName>
</protein>
<feature type="compositionally biased region" description="Acidic residues" evidence="6">
    <location>
        <begin position="738"/>
        <end position="748"/>
    </location>
</feature>
<name>A0A7J7KL35_BUGNE</name>
<dbReference type="InterPro" id="IPR036322">
    <property type="entry name" value="WD40_repeat_dom_sf"/>
</dbReference>
<keyword evidence="10" id="KW-1185">Reference proteome</keyword>
<dbReference type="InterPro" id="IPR024789">
    <property type="entry name" value="APC4"/>
</dbReference>
<dbReference type="SUPFAM" id="SSF50978">
    <property type="entry name" value="WD40 repeat-like"/>
    <property type="match status" value="1"/>
</dbReference>
<dbReference type="GO" id="GO:0005680">
    <property type="term" value="C:anaphase-promoting complex"/>
    <property type="evidence" value="ECO:0007669"/>
    <property type="project" value="InterPro"/>
</dbReference>
<accession>A0A7J7KL35</accession>
<evidence type="ECO:0000256" key="2">
    <source>
        <dbReference type="ARBA" id="ARBA00022618"/>
    </source>
</evidence>
<evidence type="ECO:0000313" key="9">
    <source>
        <dbReference type="EMBL" id="KAF6039067.1"/>
    </source>
</evidence>
<dbReference type="GO" id="GO:0031145">
    <property type="term" value="P:anaphase-promoting complex-dependent catabolic process"/>
    <property type="evidence" value="ECO:0007669"/>
    <property type="project" value="InterPro"/>
</dbReference>
<reference evidence="9" key="1">
    <citation type="submission" date="2020-06" db="EMBL/GenBank/DDBJ databases">
        <title>Draft genome of Bugula neritina, a colonial animal packing powerful symbionts and potential medicines.</title>
        <authorList>
            <person name="Rayko M."/>
        </authorList>
    </citation>
    <scope>NUCLEOTIDE SEQUENCE [LARGE SCALE GENOMIC DNA]</scope>
    <source>
        <strain evidence="9">Kwan_BN1</strain>
    </source>
</reference>
<evidence type="ECO:0000259" key="8">
    <source>
        <dbReference type="Pfam" id="PF12896"/>
    </source>
</evidence>
<dbReference type="Pfam" id="PF12894">
    <property type="entry name" value="ANAPC4_WD40"/>
    <property type="match status" value="1"/>
</dbReference>
<dbReference type="Proteomes" id="UP000593567">
    <property type="component" value="Unassembled WGS sequence"/>
</dbReference>
<dbReference type="InterPro" id="IPR024790">
    <property type="entry name" value="APC4_long_dom"/>
</dbReference>
<dbReference type="AlphaFoldDB" id="A0A7J7KL35"/>
<dbReference type="OrthoDB" id="2110451at2759"/>
<dbReference type="InterPro" id="IPR024977">
    <property type="entry name" value="Apc4-like_WD40_dom"/>
</dbReference>
<dbReference type="PANTHER" id="PTHR13260:SF0">
    <property type="entry name" value="ANAPHASE-PROMOTING COMPLEX SUBUNIT 4"/>
    <property type="match status" value="1"/>
</dbReference>
<evidence type="ECO:0000313" key="10">
    <source>
        <dbReference type="Proteomes" id="UP000593567"/>
    </source>
</evidence>
<dbReference type="GO" id="GO:0051301">
    <property type="term" value="P:cell division"/>
    <property type="evidence" value="ECO:0007669"/>
    <property type="project" value="UniProtKB-KW"/>
</dbReference>
<keyword evidence="3" id="KW-0498">Mitosis</keyword>
<keyword evidence="4" id="KW-0833">Ubl conjugation pathway</keyword>
<comment type="caution">
    <text evidence="9">The sequence shown here is derived from an EMBL/GenBank/DDBJ whole genome shotgun (WGS) entry which is preliminary data.</text>
</comment>